<proteinExistence type="predicted"/>
<gene>
    <name evidence="2" type="ORF">AFUS01_LOCUS34321</name>
</gene>
<accession>A0A8J2KVE1</accession>
<name>A0A8J2KVE1_9HEXA</name>
<keyword evidence="3" id="KW-1185">Reference proteome</keyword>
<dbReference type="Proteomes" id="UP000708208">
    <property type="component" value="Unassembled WGS sequence"/>
</dbReference>
<evidence type="ECO:0000256" key="1">
    <source>
        <dbReference type="SAM" id="MobiDB-lite"/>
    </source>
</evidence>
<comment type="caution">
    <text evidence="2">The sequence shown here is derived from an EMBL/GenBank/DDBJ whole genome shotgun (WGS) entry which is preliminary data.</text>
</comment>
<dbReference type="AlphaFoldDB" id="A0A8J2KVE1"/>
<sequence>MSNTQTFIPVIISHITDLTLDSPPPLSKKKVTFSTPVPILDDAENMDASLTKDADNITCPIQTPAKSSAFTLPEFMPNLNFDYCNSEANTFTPEPYKMPTGTDPPENFFRVLPFNSKDPPRIVPLMSIVFDRPPTPPRKRQPPKPLLSLQFDGPPIEYHRRFRPYPTRRPPPELTSRVSRIKNCDRDDHTPRWGHVNHVC</sequence>
<evidence type="ECO:0000313" key="3">
    <source>
        <dbReference type="Proteomes" id="UP000708208"/>
    </source>
</evidence>
<feature type="region of interest" description="Disordered" evidence="1">
    <location>
        <begin position="130"/>
        <end position="150"/>
    </location>
</feature>
<protein>
    <submittedName>
        <fullName evidence="2">Uncharacterized protein</fullName>
    </submittedName>
</protein>
<evidence type="ECO:0000313" key="2">
    <source>
        <dbReference type="EMBL" id="CAG7824147.1"/>
    </source>
</evidence>
<reference evidence="2" key="1">
    <citation type="submission" date="2021-06" db="EMBL/GenBank/DDBJ databases">
        <authorList>
            <person name="Hodson N. C."/>
            <person name="Mongue J. A."/>
            <person name="Jaron S. K."/>
        </authorList>
    </citation>
    <scope>NUCLEOTIDE SEQUENCE</scope>
</reference>
<organism evidence="2 3">
    <name type="scientific">Allacma fusca</name>
    <dbReference type="NCBI Taxonomy" id="39272"/>
    <lineage>
        <taxon>Eukaryota</taxon>
        <taxon>Metazoa</taxon>
        <taxon>Ecdysozoa</taxon>
        <taxon>Arthropoda</taxon>
        <taxon>Hexapoda</taxon>
        <taxon>Collembola</taxon>
        <taxon>Symphypleona</taxon>
        <taxon>Sminthuridae</taxon>
        <taxon>Allacma</taxon>
    </lineage>
</organism>
<dbReference type="EMBL" id="CAJVCH010531837">
    <property type="protein sequence ID" value="CAG7824147.1"/>
    <property type="molecule type" value="Genomic_DNA"/>
</dbReference>